<organism evidence="2 3">
    <name type="scientific">Nocardioides jiangsuensis</name>
    <dbReference type="NCBI Taxonomy" id="2866161"/>
    <lineage>
        <taxon>Bacteria</taxon>
        <taxon>Bacillati</taxon>
        <taxon>Actinomycetota</taxon>
        <taxon>Actinomycetes</taxon>
        <taxon>Propionibacteriales</taxon>
        <taxon>Nocardioidaceae</taxon>
        <taxon>Nocardioides</taxon>
    </lineage>
</organism>
<dbReference type="Gene3D" id="2.60.40.10">
    <property type="entry name" value="Immunoglobulins"/>
    <property type="match status" value="1"/>
</dbReference>
<keyword evidence="3" id="KW-1185">Reference proteome</keyword>
<dbReference type="Pfam" id="PF18911">
    <property type="entry name" value="PKD_4"/>
    <property type="match status" value="1"/>
</dbReference>
<dbReference type="EMBL" id="JAIEZQ010000001">
    <property type="protein sequence ID" value="MBY9073522.1"/>
    <property type="molecule type" value="Genomic_DNA"/>
</dbReference>
<sequence>MQEDKRLPRKLLGLVVVVLVAAGASLTTAVPEVEGAAGDIGYVDQSFSGVSNPPTSDKPQSKLWYNDGRWWANMFEPVSKTWHIFRLDRSTQKWVDTGTRVDDRPQTLSDALWDGQKLYVASQWATVSSDSTVRTSVSGRPARLYRYSYNASSKTYTLDPGFPSNINNYSSESLTIDKDSTGRLWATWTQVSGSSTAGYTSKVYINSSQDGGSWGTPFVVPVTGSSVAPDDISGLVAFARNRIGVLWSNQRDDTMYWAVHNDGDALTTWKGGIAVRGQKQADDHLNLRSIQADQAGRVYAVVKTSLDALSGSSSSDPQIRLLVFKPGTGAWSATTVGTIGECHTRPTLVIDEENDLLHVFATGPSSSGCPYSGAPGTIYQKIAPMDSPVFASGRGTPVLRDAVSAHMNNATSTKQGVTSGTGLVVLAGNTSTSRYWHADLAVGTAVTVPVASFTATPTSGTAPLTVDLQDTSTKNPTSWAWDFGNGTTSTEQNPSVTYDSAGIFTVTLLASNGAGTSEAATRTITVNADSSSGSIKRVATSTKVAGTLDTGLTIDAPAGTSNQDVLVSCLALNGGGIASAPAGWTRLVTTTGVSNPRVYGYYKVAGSSEPTNYRWTFTSSITAAGGIARYTGAAGIDGTVTTAAGASALFGTVPGVTTATDGAMLVGCMGVNSGSTTLAITGPDGMAEAWDIGGKRHELDDAVQETAGPSGGRTWRFSSSREWAGWLAALRPR</sequence>
<evidence type="ECO:0000313" key="3">
    <source>
        <dbReference type="Proteomes" id="UP000754710"/>
    </source>
</evidence>
<dbReference type="Proteomes" id="UP000754710">
    <property type="component" value="Unassembled WGS sequence"/>
</dbReference>
<dbReference type="CDD" id="cd00146">
    <property type="entry name" value="PKD"/>
    <property type="match status" value="1"/>
</dbReference>
<accession>A0ABS7RIW3</accession>
<protein>
    <submittedName>
        <fullName evidence="2">PKD domain-containing protein</fullName>
    </submittedName>
</protein>
<dbReference type="SUPFAM" id="SSF49299">
    <property type="entry name" value="PKD domain"/>
    <property type="match status" value="1"/>
</dbReference>
<evidence type="ECO:0000313" key="2">
    <source>
        <dbReference type="EMBL" id="MBY9073522.1"/>
    </source>
</evidence>
<dbReference type="InterPro" id="IPR013783">
    <property type="entry name" value="Ig-like_fold"/>
</dbReference>
<feature type="domain" description="PKD" evidence="1">
    <location>
        <begin position="449"/>
        <end position="533"/>
    </location>
</feature>
<dbReference type="PROSITE" id="PS50093">
    <property type="entry name" value="PKD"/>
    <property type="match status" value="1"/>
</dbReference>
<dbReference type="InterPro" id="IPR022409">
    <property type="entry name" value="PKD/Chitinase_dom"/>
</dbReference>
<evidence type="ECO:0000259" key="1">
    <source>
        <dbReference type="PROSITE" id="PS50093"/>
    </source>
</evidence>
<dbReference type="InterPro" id="IPR000601">
    <property type="entry name" value="PKD_dom"/>
</dbReference>
<gene>
    <name evidence="2" type="ORF">K1X13_01685</name>
</gene>
<proteinExistence type="predicted"/>
<name>A0ABS7RIW3_9ACTN</name>
<dbReference type="SMART" id="SM00089">
    <property type="entry name" value="PKD"/>
    <property type="match status" value="1"/>
</dbReference>
<dbReference type="RefSeq" id="WP_221023310.1">
    <property type="nucleotide sequence ID" value="NZ_JAIEZQ010000001.1"/>
</dbReference>
<comment type="caution">
    <text evidence="2">The sequence shown here is derived from an EMBL/GenBank/DDBJ whole genome shotgun (WGS) entry which is preliminary data.</text>
</comment>
<reference evidence="2 3" key="1">
    <citation type="submission" date="2021-08" db="EMBL/GenBank/DDBJ databases">
        <title>Nocardioides bacterium WL0053 sp. nov., isolated from the sediment.</title>
        <authorList>
            <person name="Wang L."/>
            <person name="Zhang D."/>
            <person name="Zhang A."/>
        </authorList>
    </citation>
    <scope>NUCLEOTIDE SEQUENCE [LARGE SCALE GENOMIC DNA]</scope>
    <source>
        <strain evidence="2 3">WL0053</strain>
    </source>
</reference>
<dbReference type="InterPro" id="IPR035986">
    <property type="entry name" value="PKD_dom_sf"/>
</dbReference>